<feature type="region of interest" description="Disordered" evidence="10">
    <location>
        <begin position="750"/>
        <end position="772"/>
    </location>
</feature>
<dbReference type="InterPro" id="IPR000330">
    <property type="entry name" value="SNF2_N"/>
</dbReference>
<gene>
    <name evidence="14" type="ORF">BJ684DRAFT_11775</name>
</gene>
<dbReference type="GO" id="GO:0016787">
    <property type="term" value="F:hydrolase activity"/>
    <property type="evidence" value="ECO:0007669"/>
    <property type="project" value="UniProtKB-KW"/>
</dbReference>
<dbReference type="PROSITE" id="PS50089">
    <property type="entry name" value="ZF_RING_2"/>
    <property type="match status" value="1"/>
</dbReference>
<keyword evidence="5" id="KW-0378">Hydrolase</keyword>
<dbReference type="SUPFAM" id="SSF52540">
    <property type="entry name" value="P-loop containing nucleoside triphosphate hydrolases"/>
    <property type="match status" value="2"/>
</dbReference>
<dbReference type="InterPro" id="IPR027417">
    <property type="entry name" value="P-loop_NTPase"/>
</dbReference>
<evidence type="ECO:0000256" key="4">
    <source>
        <dbReference type="ARBA" id="ARBA00022771"/>
    </source>
</evidence>
<dbReference type="PROSITE" id="PS51192">
    <property type="entry name" value="HELICASE_ATP_BIND_1"/>
    <property type="match status" value="1"/>
</dbReference>
<protein>
    <submittedName>
        <fullName evidence="14">SNF2 family N-terminal domain-containing protein</fullName>
    </submittedName>
</protein>
<keyword evidence="15" id="KW-1185">Reference proteome</keyword>
<keyword evidence="7" id="KW-0862">Zinc</keyword>
<dbReference type="Proteomes" id="UP000267251">
    <property type="component" value="Unassembled WGS sequence"/>
</dbReference>
<dbReference type="InterPro" id="IPR050628">
    <property type="entry name" value="SNF2_RAD54_helicase_TF"/>
</dbReference>
<dbReference type="AlphaFoldDB" id="A0A4P9Y0J5"/>
<evidence type="ECO:0000256" key="3">
    <source>
        <dbReference type="ARBA" id="ARBA00022741"/>
    </source>
</evidence>
<dbReference type="SMART" id="SM00487">
    <property type="entry name" value="DEXDc"/>
    <property type="match status" value="1"/>
</dbReference>
<evidence type="ECO:0000259" key="11">
    <source>
        <dbReference type="PROSITE" id="PS50089"/>
    </source>
</evidence>
<keyword evidence="8" id="KW-0067">ATP-binding</keyword>
<dbReference type="GO" id="GO:0006281">
    <property type="term" value="P:DNA repair"/>
    <property type="evidence" value="ECO:0007669"/>
    <property type="project" value="TreeGrafter"/>
</dbReference>
<dbReference type="PROSITE" id="PS00518">
    <property type="entry name" value="ZF_RING_1"/>
    <property type="match status" value="1"/>
</dbReference>
<dbReference type="Gene3D" id="3.40.50.10810">
    <property type="entry name" value="Tandem AAA-ATPase domain"/>
    <property type="match status" value="1"/>
</dbReference>
<dbReference type="Gene3D" id="3.30.40.10">
    <property type="entry name" value="Zinc/RING finger domain, C3HC4 (zinc finger)"/>
    <property type="match status" value="1"/>
</dbReference>
<dbReference type="SUPFAM" id="SSF57850">
    <property type="entry name" value="RING/U-box"/>
    <property type="match status" value="1"/>
</dbReference>
<sequence length="796" mass="90060">MATEDLTSEKVWDTQGSDEGEVSEMTRDVMSHAYGPSSTWSNELKETPEPSNLSVTLRPYQRRALTWLLERERSEFQDESAHKEGVKQETLHPLFEAYPLPHPPRGHRKEGGGPWTDHPAQIIYVNPFSGQITPIFPAATRRDRGGILADEMGLGKTIETLALIHANPPPEDLTKREGRPEKKTKLLYRPPSKTTLIVCPMSLLSQWRDECISASAPNSLRVEVHYGGGRETTDFARQLTDPEIAPDILITTYGVLMSEFQEGSANHDHGVLPRGLFTVRYWRVVLDEAHTIKNPQVRTAKACFALQASRRWALTGTPIQNSPDDLYSLLRFIDHIPWSQPDFWKQNVTYPIQRRGVEAIQAVQKALKDVLLRRTKTSRGPDGERLLALPPKTINIVYVEFSSKERSLYNLLQKDSVARFQELLRLGLVMRNYATVLKLLVRLRQTCSHYLLLLKRYAGSTDPFTVERLSRAIAESIDGRRSVVGEPLIEPDHTSSYDVPIDAPIEEECPVCLDMVSDAMWLPCLHILCRPCMIRFFDQWEALGQEGECPVCRKGPVRPANVLDRPSSPKSSTAPTSIPKAAPESNPSIYLPSDDLNEDQQSTKVIMLLRDLEPILAEDYSVKIVVFTQFLAFIDILGRALDKTGHAWGKLDGRSSQIAREQVLISFRQPRTGPRILLVSLRAGGLGLNLTVASHVFLMDPWWNWSVEAQAVDRIHRLGQTKSVHVTRYIVRDSVEEQMLTMQRHKEALCSGSFGERQEGEEETERSRKRRREAERLEELKILFGTSTALKPPSGR</sequence>
<feature type="region of interest" description="Disordered" evidence="10">
    <location>
        <begin position="1"/>
        <end position="25"/>
    </location>
</feature>
<dbReference type="InterPro" id="IPR038718">
    <property type="entry name" value="SNF2-like_sf"/>
</dbReference>
<evidence type="ECO:0000256" key="5">
    <source>
        <dbReference type="ARBA" id="ARBA00022801"/>
    </source>
</evidence>
<dbReference type="InterPro" id="IPR017907">
    <property type="entry name" value="Znf_RING_CS"/>
</dbReference>
<dbReference type="CDD" id="cd16449">
    <property type="entry name" value="RING-HC"/>
    <property type="match status" value="1"/>
</dbReference>
<dbReference type="GO" id="GO:0004386">
    <property type="term" value="F:helicase activity"/>
    <property type="evidence" value="ECO:0007669"/>
    <property type="project" value="UniProtKB-KW"/>
</dbReference>
<evidence type="ECO:0000259" key="13">
    <source>
        <dbReference type="PROSITE" id="PS51194"/>
    </source>
</evidence>
<dbReference type="Pfam" id="PF00176">
    <property type="entry name" value="SNF2-rel_dom"/>
    <property type="match status" value="1"/>
</dbReference>
<comment type="similarity">
    <text evidence="1">Belongs to the SNF2/RAD54 helicase family.</text>
</comment>
<feature type="domain" description="Helicase C-terminal" evidence="13">
    <location>
        <begin position="608"/>
        <end position="765"/>
    </location>
</feature>
<evidence type="ECO:0000313" key="15">
    <source>
        <dbReference type="Proteomes" id="UP000267251"/>
    </source>
</evidence>
<reference evidence="15" key="1">
    <citation type="journal article" date="2018" name="Nat. Microbiol.">
        <title>Leveraging single-cell genomics to expand the fungal tree of life.</title>
        <authorList>
            <person name="Ahrendt S.R."/>
            <person name="Quandt C.A."/>
            <person name="Ciobanu D."/>
            <person name="Clum A."/>
            <person name="Salamov A."/>
            <person name="Andreopoulos B."/>
            <person name="Cheng J.F."/>
            <person name="Woyke T."/>
            <person name="Pelin A."/>
            <person name="Henrissat B."/>
            <person name="Reynolds N.K."/>
            <person name="Benny G.L."/>
            <person name="Smith M.E."/>
            <person name="James T.Y."/>
            <person name="Grigoriev I.V."/>
        </authorList>
    </citation>
    <scope>NUCLEOTIDE SEQUENCE [LARGE SCALE GENOMIC DNA]</scope>
</reference>
<accession>A0A4P9Y0J5</accession>
<evidence type="ECO:0000256" key="9">
    <source>
        <dbReference type="PROSITE-ProRule" id="PRU00175"/>
    </source>
</evidence>
<proteinExistence type="inferred from homology"/>
<dbReference type="GO" id="GO:0005524">
    <property type="term" value="F:ATP binding"/>
    <property type="evidence" value="ECO:0007669"/>
    <property type="project" value="UniProtKB-KW"/>
</dbReference>
<dbReference type="InterPro" id="IPR013083">
    <property type="entry name" value="Znf_RING/FYVE/PHD"/>
</dbReference>
<feature type="domain" description="RING-type" evidence="11">
    <location>
        <begin position="509"/>
        <end position="553"/>
    </location>
</feature>
<dbReference type="PANTHER" id="PTHR45626:SF22">
    <property type="entry name" value="DNA REPAIR PROTEIN RAD5"/>
    <property type="match status" value="1"/>
</dbReference>
<dbReference type="PROSITE" id="PS51194">
    <property type="entry name" value="HELICASE_CTER"/>
    <property type="match status" value="1"/>
</dbReference>
<evidence type="ECO:0000256" key="1">
    <source>
        <dbReference type="ARBA" id="ARBA00007025"/>
    </source>
</evidence>
<dbReference type="Gene3D" id="3.40.50.300">
    <property type="entry name" value="P-loop containing nucleotide triphosphate hydrolases"/>
    <property type="match status" value="1"/>
</dbReference>
<dbReference type="InterPro" id="IPR001841">
    <property type="entry name" value="Znf_RING"/>
</dbReference>
<feature type="region of interest" description="Disordered" evidence="10">
    <location>
        <begin position="96"/>
        <end position="116"/>
    </location>
</feature>
<keyword evidence="3" id="KW-0547">Nucleotide-binding</keyword>
<keyword evidence="4 9" id="KW-0863">Zinc-finger</keyword>
<feature type="compositionally biased region" description="Low complexity" evidence="10">
    <location>
        <begin position="566"/>
        <end position="580"/>
    </location>
</feature>
<dbReference type="InterPro" id="IPR001650">
    <property type="entry name" value="Helicase_C-like"/>
</dbReference>
<dbReference type="GO" id="GO:0008094">
    <property type="term" value="F:ATP-dependent activity, acting on DNA"/>
    <property type="evidence" value="ECO:0007669"/>
    <property type="project" value="TreeGrafter"/>
</dbReference>
<dbReference type="InterPro" id="IPR014001">
    <property type="entry name" value="Helicase_ATP-bd"/>
</dbReference>
<evidence type="ECO:0000256" key="7">
    <source>
        <dbReference type="ARBA" id="ARBA00022833"/>
    </source>
</evidence>
<dbReference type="GO" id="GO:0005634">
    <property type="term" value="C:nucleus"/>
    <property type="evidence" value="ECO:0007669"/>
    <property type="project" value="TreeGrafter"/>
</dbReference>
<feature type="region of interest" description="Disordered" evidence="10">
    <location>
        <begin position="33"/>
        <end position="52"/>
    </location>
</feature>
<dbReference type="EMBL" id="KZ988414">
    <property type="protein sequence ID" value="RKP12247.1"/>
    <property type="molecule type" value="Genomic_DNA"/>
</dbReference>
<feature type="domain" description="Helicase ATP-binding" evidence="12">
    <location>
        <begin position="137"/>
        <end position="336"/>
    </location>
</feature>
<organism evidence="14 15">
    <name type="scientific">Piptocephalis cylindrospora</name>
    <dbReference type="NCBI Taxonomy" id="1907219"/>
    <lineage>
        <taxon>Eukaryota</taxon>
        <taxon>Fungi</taxon>
        <taxon>Fungi incertae sedis</taxon>
        <taxon>Zoopagomycota</taxon>
        <taxon>Zoopagomycotina</taxon>
        <taxon>Zoopagomycetes</taxon>
        <taxon>Zoopagales</taxon>
        <taxon>Piptocephalidaceae</taxon>
        <taxon>Piptocephalis</taxon>
    </lineage>
</organism>
<dbReference type="Pfam" id="PF13920">
    <property type="entry name" value="zf-C3HC4_3"/>
    <property type="match status" value="1"/>
</dbReference>
<evidence type="ECO:0000259" key="12">
    <source>
        <dbReference type="PROSITE" id="PS51192"/>
    </source>
</evidence>
<dbReference type="PANTHER" id="PTHR45626">
    <property type="entry name" value="TRANSCRIPTION TERMINATION FACTOR 2-RELATED"/>
    <property type="match status" value="1"/>
</dbReference>
<dbReference type="OrthoDB" id="448448at2759"/>
<dbReference type="SMART" id="SM00184">
    <property type="entry name" value="RING"/>
    <property type="match status" value="1"/>
</dbReference>
<keyword evidence="6" id="KW-0347">Helicase</keyword>
<evidence type="ECO:0000256" key="10">
    <source>
        <dbReference type="SAM" id="MobiDB-lite"/>
    </source>
</evidence>
<dbReference type="CDD" id="cd18008">
    <property type="entry name" value="DEXDc_SHPRH-like"/>
    <property type="match status" value="1"/>
</dbReference>
<dbReference type="SMART" id="SM00490">
    <property type="entry name" value="HELICc"/>
    <property type="match status" value="1"/>
</dbReference>
<keyword evidence="2" id="KW-0479">Metal-binding</keyword>
<dbReference type="Pfam" id="PF00271">
    <property type="entry name" value="Helicase_C"/>
    <property type="match status" value="1"/>
</dbReference>
<evidence type="ECO:0000256" key="2">
    <source>
        <dbReference type="ARBA" id="ARBA00022723"/>
    </source>
</evidence>
<evidence type="ECO:0000256" key="8">
    <source>
        <dbReference type="ARBA" id="ARBA00022840"/>
    </source>
</evidence>
<dbReference type="InterPro" id="IPR049730">
    <property type="entry name" value="SNF2/RAD54-like_C"/>
</dbReference>
<dbReference type="CDD" id="cd18793">
    <property type="entry name" value="SF2_C_SNF"/>
    <property type="match status" value="1"/>
</dbReference>
<evidence type="ECO:0000256" key="6">
    <source>
        <dbReference type="ARBA" id="ARBA00022806"/>
    </source>
</evidence>
<dbReference type="GO" id="GO:0008270">
    <property type="term" value="F:zinc ion binding"/>
    <property type="evidence" value="ECO:0007669"/>
    <property type="project" value="UniProtKB-KW"/>
</dbReference>
<name>A0A4P9Y0J5_9FUNG</name>
<feature type="region of interest" description="Disordered" evidence="10">
    <location>
        <begin position="560"/>
        <end position="596"/>
    </location>
</feature>
<evidence type="ECO:0000313" key="14">
    <source>
        <dbReference type="EMBL" id="RKP12247.1"/>
    </source>
</evidence>